<evidence type="ECO:0000256" key="1">
    <source>
        <dbReference type="ARBA" id="ARBA00008769"/>
    </source>
</evidence>
<protein>
    <submittedName>
        <fullName evidence="3">Carbohydrate porin</fullName>
    </submittedName>
</protein>
<dbReference type="InterPro" id="IPR007049">
    <property type="entry name" value="Carb-sel_porin_OprB"/>
</dbReference>
<dbReference type="InterPro" id="IPR038673">
    <property type="entry name" value="OprB_sf"/>
</dbReference>
<accession>A0ABX2PSN4</accession>
<feature type="signal peptide" evidence="2">
    <location>
        <begin position="1"/>
        <end position="23"/>
    </location>
</feature>
<dbReference type="RefSeq" id="WP_176865346.1">
    <property type="nucleotide sequence ID" value="NZ_JABXWT010000006.1"/>
</dbReference>
<keyword evidence="2" id="KW-0732">Signal</keyword>
<name>A0ABX2PSN4_9RHOB</name>
<gene>
    <name evidence="3" type="ORF">HW561_12835</name>
</gene>
<feature type="chain" id="PRO_5045014218" evidence="2">
    <location>
        <begin position="24"/>
        <end position="424"/>
    </location>
</feature>
<comment type="similarity">
    <text evidence="1 2">Belongs to the OprB family.</text>
</comment>
<evidence type="ECO:0000256" key="2">
    <source>
        <dbReference type="RuleBase" id="RU363072"/>
    </source>
</evidence>
<proteinExistence type="inferred from homology"/>
<dbReference type="Proteomes" id="UP000630805">
    <property type="component" value="Unassembled WGS sequence"/>
</dbReference>
<evidence type="ECO:0000313" key="4">
    <source>
        <dbReference type="Proteomes" id="UP000630805"/>
    </source>
</evidence>
<organism evidence="3 4">
    <name type="scientific">Ruegeria haliotis</name>
    <dbReference type="NCBI Taxonomy" id="2747601"/>
    <lineage>
        <taxon>Bacteria</taxon>
        <taxon>Pseudomonadati</taxon>
        <taxon>Pseudomonadota</taxon>
        <taxon>Alphaproteobacteria</taxon>
        <taxon>Rhodobacterales</taxon>
        <taxon>Roseobacteraceae</taxon>
        <taxon>Ruegeria</taxon>
    </lineage>
</organism>
<dbReference type="EMBL" id="JABXWT010000006">
    <property type="protein sequence ID" value="NVO56671.1"/>
    <property type="molecule type" value="Genomic_DNA"/>
</dbReference>
<dbReference type="Gene3D" id="2.40.160.180">
    <property type="entry name" value="Carbohydrate-selective porin OprB"/>
    <property type="match status" value="1"/>
</dbReference>
<keyword evidence="4" id="KW-1185">Reference proteome</keyword>
<evidence type="ECO:0000313" key="3">
    <source>
        <dbReference type="EMBL" id="NVO56671.1"/>
    </source>
</evidence>
<reference evidence="3 4" key="1">
    <citation type="submission" date="2020-06" db="EMBL/GenBank/DDBJ databases">
        <authorList>
            <person name="Cao W.R."/>
        </authorList>
    </citation>
    <scope>NUCLEOTIDE SEQUENCE [LARGE SCALE GENOMIC DNA]</scope>
    <source>
        <strain evidence="3 4">B1Z28</strain>
    </source>
</reference>
<comment type="caution">
    <text evidence="3">The sequence shown here is derived from an EMBL/GenBank/DDBJ whole genome shotgun (WGS) entry which is preliminary data.</text>
</comment>
<sequence length="424" mass="46398">MRNYILGPLLSVAALGMTNGAAAQNSPDRTTSTAIGASVQFGNVEQNVALLDATREGGFRTRFGVGPIQKLLQPFNDTRTRWEDQYGLSFGLQYSPILHQSSRGGTNGRTLNDAVDVFLRWDGAVETVAYKGSLDFFAYRRRDNFLSTNTTQFNSARGTLLGPSDANVEGAFTSVSQLSWESLFFDDALDITVGQLFLPALVDENDTLGNDRLSFMAEPLSNNPAHVLPEGDAGLGIGIWVTPSAQFYVGGVVTQANAKGEYPDFGAFDGDWLTVAELGWTPDIPTLGQGHYRLTYTHIDLPGTGPSRSESWSFSAEQAMGEGKTLALRAGTNDGNRNDIRRIVSGGLVFDNVYGYETDAIGIGAFWAKPNDSNRRDEYGTELFWRLQLTNSVQFTPDIQLWRHSDRNEDGIEAVVSFRLTISI</sequence>
<dbReference type="Pfam" id="PF04966">
    <property type="entry name" value="OprB"/>
    <property type="match status" value="1"/>
</dbReference>